<sequence>MNPRTLVGHTNRFDDDAEESGVISLINYEPDVYESELHLMVEEDALTNVNLNETFPQLDNTGQPTTNDTNWTTYNATKLQQPISVELSQSAATSSNTATQNKENKENIHTNSYKTPKSQSRRRPTTIIKPLTSSDIAKKYDLLMDKTLMLVQGQLKHMEKENALIIKKRKLEIELLELELKKKQLN</sequence>
<evidence type="ECO:0000313" key="3">
    <source>
        <dbReference type="Proteomes" id="UP001353858"/>
    </source>
</evidence>
<dbReference type="EMBL" id="JARPUR010000002">
    <property type="protein sequence ID" value="KAK4882522.1"/>
    <property type="molecule type" value="Genomic_DNA"/>
</dbReference>
<comment type="caution">
    <text evidence="2">The sequence shown here is derived from an EMBL/GenBank/DDBJ whole genome shotgun (WGS) entry which is preliminary data.</text>
</comment>
<proteinExistence type="predicted"/>
<gene>
    <name evidence="2" type="ORF">RN001_005841</name>
</gene>
<feature type="region of interest" description="Disordered" evidence="1">
    <location>
        <begin position="90"/>
        <end position="125"/>
    </location>
</feature>
<evidence type="ECO:0000313" key="2">
    <source>
        <dbReference type="EMBL" id="KAK4882522.1"/>
    </source>
</evidence>
<feature type="compositionally biased region" description="Polar residues" evidence="1">
    <location>
        <begin position="109"/>
        <end position="118"/>
    </location>
</feature>
<keyword evidence="3" id="KW-1185">Reference proteome</keyword>
<dbReference type="Proteomes" id="UP001353858">
    <property type="component" value="Unassembled WGS sequence"/>
</dbReference>
<feature type="compositionally biased region" description="Low complexity" evidence="1">
    <location>
        <begin position="90"/>
        <end position="101"/>
    </location>
</feature>
<dbReference type="AlphaFoldDB" id="A0AAN7PCD5"/>
<organism evidence="2 3">
    <name type="scientific">Aquatica leii</name>
    <dbReference type="NCBI Taxonomy" id="1421715"/>
    <lineage>
        <taxon>Eukaryota</taxon>
        <taxon>Metazoa</taxon>
        <taxon>Ecdysozoa</taxon>
        <taxon>Arthropoda</taxon>
        <taxon>Hexapoda</taxon>
        <taxon>Insecta</taxon>
        <taxon>Pterygota</taxon>
        <taxon>Neoptera</taxon>
        <taxon>Endopterygota</taxon>
        <taxon>Coleoptera</taxon>
        <taxon>Polyphaga</taxon>
        <taxon>Elateriformia</taxon>
        <taxon>Elateroidea</taxon>
        <taxon>Lampyridae</taxon>
        <taxon>Luciolinae</taxon>
        <taxon>Aquatica</taxon>
    </lineage>
</organism>
<accession>A0AAN7PCD5</accession>
<name>A0AAN7PCD5_9COLE</name>
<evidence type="ECO:0000256" key="1">
    <source>
        <dbReference type="SAM" id="MobiDB-lite"/>
    </source>
</evidence>
<protein>
    <submittedName>
        <fullName evidence="2">Uncharacterized protein</fullName>
    </submittedName>
</protein>
<reference evidence="3" key="1">
    <citation type="submission" date="2023-01" db="EMBL/GenBank/DDBJ databases">
        <title>Key to firefly adult light organ development and bioluminescence: homeobox transcription factors regulate luciferase expression and transportation to peroxisome.</title>
        <authorList>
            <person name="Fu X."/>
        </authorList>
    </citation>
    <scope>NUCLEOTIDE SEQUENCE [LARGE SCALE GENOMIC DNA]</scope>
</reference>